<reference evidence="2 3" key="1">
    <citation type="journal article" date="2024" name="Plant Biotechnol. J.">
        <title>Dendrobium thyrsiflorum genome and its molecular insights into genes involved in important horticultural traits.</title>
        <authorList>
            <person name="Chen B."/>
            <person name="Wang J.Y."/>
            <person name="Zheng P.J."/>
            <person name="Li K.L."/>
            <person name="Liang Y.M."/>
            <person name="Chen X.F."/>
            <person name="Zhang C."/>
            <person name="Zhao X."/>
            <person name="He X."/>
            <person name="Zhang G.Q."/>
            <person name="Liu Z.J."/>
            <person name="Xu Q."/>
        </authorList>
    </citation>
    <scope>NUCLEOTIDE SEQUENCE [LARGE SCALE GENOMIC DNA]</scope>
    <source>
        <strain evidence="2">GZMU011</strain>
    </source>
</reference>
<protein>
    <submittedName>
        <fullName evidence="2">Uncharacterized protein</fullName>
    </submittedName>
</protein>
<comment type="caution">
    <text evidence="2">The sequence shown here is derived from an EMBL/GenBank/DDBJ whole genome shotgun (WGS) entry which is preliminary data.</text>
</comment>
<sequence length="75" mass="7994">MASSSWLPAVENGLPHPPGRNPNLAPTVCSPNPPSPPLLFRDSRCPHRGCCIPPNFGGHFGYYTPSGIGIDYHAV</sequence>
<proteinExistence type="predicted"/>
<dbReference type="Proteomes" id="UP001552299">
    <property type="component" value="Unassembled WGS sequence"/>
</dbReference>
<gene>
    <name evidence="2" type="ORF">M5K25_001795</name>
</gene>
<keyword evidence="3" id="KW-1185">Reference proteome</keyword>
<evidence type="ECO:0000256" key="1">
    <source>
        <dbReference type="SAM" id="MobiDB-lite"/>
    </source>
</evidence>
<dbReference type="AlphaFoldDB" id="A0ABD0VST8"/>
<evidence type="ECO:0000313" key="2">
    <source>
        <dbReference type="EMBL" id="KAL0927605.1"/>
    </source>
</evidence>
<evidence type="ECO:0000313" key="3">
    <source>
        <dbReference type="Proteomes" id="UP001552299"/>
    </source>
</evidence>
<dbReference type="EMBL" id="JANQDX010000002">
    <property type="protein sequence ID" value="KAL0927605.1"/>
    <property type="molecule type" value="Genomic_DNA"/>
</dbReference>
<organism evidence="2 3">
    <name type="scientific">Dendrobium thyrsiflorum</name>
    <name type="common">Pinecone-like raceme dendrobium</name>
    <name type="synonym">Orchid</name>
    <dbReference type="NCBI Taxonomy" id="117978"/>
    <lineage>
        <taxon>Eukaryota</taxon>
        <taxon>Viridiplantae</taxon>
        <taxon>Streptophyta</taxon>
        <taxon>Embryophyta</taxon>
        <taxon>Tracheophyta</taxon>
        <taxon>Spermatophyta</taxon>
        <taxon>Magnoliopsida</taxon>
        <taxon>Liliopsida</taxon>
        <taxon>Asparagales</taxon>
        <taxon>Orchidaceae</taxon>
        <taxon>Epidendroideae</taxon>
        <taxon>Malaxideae</taxon>
        <taxon>Dendrobiinae</taxon>
        <taxon>Dendrobium</taxon>
    </lineage>
</organism>
<accession>A0ABD0VST8</accession>
<name>A0ABD0VST8_DENTH</name>
<feature type="region of interest" description="Disordered" evidence="1">
    <location>
        <begin position="1"/>
        <end position="25"/>
    </location>
</feature>